<dbReference type="PANTHER" id="PTHR43701:SF2">
    <property type="entry name" value="MEMBRANE TRANSPORTER PROTEIN YJNA-RELATED"/>
    <property type="match status" value="1"/>
</dbReference>
<evidence type="ECO:0000256" key="5">
    <source>
        <dbReference type="RuleBase" id="RU363041"/>
    </source>
</evidence>
<dbReference type="InterPro" id="IPR002781">
    <property type="entry name" value="TM_pro_TauE-like"/>
</dbReference>
<keyword evidence="7" id="KW-1185">Reference proteome</keyword>
<protein>
    <recommendedName>
        <fullName evidence="5">Probable membrane transporter protein</fullName>
    </recommendedName>
</protein>
<dbReference type="Pfam" id="PF01925">
    <property type="entry name" value="TauE"/>
    <property type="match status" value="1"/>
</dbReference>
<dbReference type="Proteomes" id="UP000002061">
    <property type="component" value="Chromosome"/>
</dbReference>
<dbReference type="GeneID" id="9132510"/>
<name>D5VU60_METIM</name>
<dbReference type="GO" id="GO:0005886">
    <property type="term" value="C:plasma membrane"/>
    <property type="evidence" value="ECO:0007669"/>
    <property type="project" value="UniProtKB-SubCell"/>
</dbReference>
<evidence type="ECO:0000256" key="3">
    <source>
        <dbReference type="ARBA" id="ARBA00022989"/>
    </source>
</evidence>
<keyword evidence="5" id="KW-1003">Cell membrane</keyword>
<organism evidence="6 7">
    <name type="scientific">Methanocaldococcus infernus (strain DSM 11812 / JCM 15783 / ME)</name>
    <dbReference type="NCBI Taxonomy" id="573063"/>
    <lineage>
        <taxon>Archaea</taxon>
        <taxon>Methanobacteriati</taxon>
        <taxon>Methanobacteriota</taxon>
        <taxon>Methanomada group</taxon>
        <taxon>Methanococci</taxon>
        <taxon>Methanococcales</taxon>
        <taxon>Methanocaldococcaceae</taxon>
        <taxon>Methanocaldococcus</taxon>
    </lineage>
</organism>
<reference evidence="6" key="1">
    <citation type="submission" date="2010-04" db="EMBL/GenBank/DDBJ databases">
        <title>Complete sequence of Methanocaldococcus infernus ME.</title>
        <authorList>
            <consortium name="US DOE Joint Genome Institute"/>
            <person name="Lucas S."/>
            <person name="Copeland A."/>
            <person name="Lapidus A."/>
            <person name="Cheng J.-F."/>
            <person name="Bruce D."/>
            <person name="Goodwin L."/>
            <person name="Pitluck S."/>
            <person name="Munk A.C."/>
            <person name="Detter J.C."/>
            <person name="Han C."/>
            <person name="Tapia R."/>
            <person name="Land M."/>
            <person name="Hauser L."/>
            <person name="Kyrpides N."/>
            <person name="Mikhailova N."/>
            <person name="Sieprawska-Lupa M."/>
            <person name="Whitman W.B."/>
            <person name="Woyke T."/>
        </authorList>
    </citation>
    <scope>NUCLEOTIDE SEQUENCE [LARGE SCALE GENOMIC DNA]</scope>
    <source>
        <strain evidence="6">ME</strain>
    </source>
</reference>
<dbReference type="AlphaFoldDB" id="D5VU60"/>
<keyword evidence="2 5" id="KW-0812">Transmembrane</keyword>
<evidence type="ECO:0000313" key="7">
    <source>
        <dbReference type="Proteomes" id="UP000002061"/>
    </source>
</evidence>
<keyword evidence="4 5" id="KW-0472">Membrane</keyword>
<feature type="transmembrane region" description="Helical" evidence="5">
    <location>
        <begin position="136"/>
        <end position="159"/>
    </location>
</feature>
<dbReference type="HOGENOM" id="CLU_045498_1_0_2"/>
<dbReference type="EMBL" id="CP002009">
    <property type="protein sequence ID" value="ADG14113.1"/>
    <property type="molecule type" value="Genomic_DNA"/>
</dbReference>
<feature type="transmembrane region" description="Helical" evidence="5">
    <location>
        <begin position="31"/>
        <end position="51"/>
    </location>
</feature>
<dbReference type="STRING" id="573063.Metin_1469"/>
<keyword evidence="3 5" id="KW-1133">Transmembrane helix</keyword>
<comment type="similarity">
    <text evidence="5">Belongs to the 4-toluene sulfonate uptake permease (TSUP) (TC 2.A.102) family.</text>
</comment>
<evidence type="ECO:0000256" key="4">
    <source>
        <dbReference type="ARBA" id="ARBA00023136"/>
    </source>
</evidence>
<dbReference type="RefSeq" id="WP_013100858.1">
    <property type="nucleotide sequence ID" value="NC_014122.1"/>
</dbReference>
<gene>
    <name evidence="6" type="ordered locus">Metin_1469</name>
</gene>
<comment type="subcellular location">
    <subcellularLocation>
        <location evidence="5">Cell membrane</location>
        <topology evidence="5">Multi-pass membrane protein</topology>
    </subcellularLocation>
    <subcellularLocation>
        <location evidence="1">Membrane</location>
        <topology evidence="1">Multi-pass membrane protein</topology>
    </subcellularLocation>
</comment>
<accession>D5VU60</accession>
<dbReference type="eggNOG" id="arCOG02050">
    <property type="taxonomic scope" value="Archaea"/>
</dbReference>
<feature type="transmembrane region" description="Helical" evidence="5">
    <location>
        <begin position="171"/>
        <end position="192"/>
    </location>
</feature>
<evidence type="ECO:0000256" key="2">
    <source>
        <dbReference type="ARBA" id="ARBA00022692"/>
    </source>
</evidence>
<evidence type="ECO:0000256" key="1">
    <source>
        <dbReference type="ARBA" id="ARBA00004141"/>
    </source>
</evidence>
<dbReference type="PANTHER" id="PTHR43701">
    <property type="entry name" value="MEMBRANE TRANSPORTER PROTEIN MJ0441-RELATED"/>
    <property type="match status" value="1"/>
</dbReference>
<feature type="transmembrane region" description="Helical" evidence="5">
    <location>
        <begin position="198"/>
        <end position="219"/>
    </location>
</feature>
<sequence length="249" mass="27388">MIEFPFIILGFLVGTIVGLTGIGGGVLMTPLLIFLGVEPLIAVGTDLLYATATKGLSSYLHNKKGNVDKKIALKLFFGTFPAVLLGGLILRMINRDIINNFLTAMLAVILILTSLINLKKEFFIFKKKVNSSYILVFFGFVVGLVVQFTSVGSGVLITFALMNFTDLSPKCIVGTSLFYGLLLTFVSSLNYIDLGLVNYFLVLSLIVGTIPGVFLGVYLNYKLHPKYLRKLISIMILFFGVYLLFNVLK</sequence>
<evidence type="ECO:0000313" key="6">
    <source>
        <dbReference type="EMBL" id="ADG14113.1"/>
    </source>
</evidence>
<feature type="transmembrane region" description="Helical" evidence="5">
    <location>
        <begin position="97"/>
        <end position="116"/>
    </location>
</feature>
<feature type="transmembrane region" description="Helical" evidence="5">
    <location>
        <begin position="71"/>
        <end position="90"/>
    </location>
</feature>
<proteinExistence type="inferred from homology"/>
<feature type="transmembrane region" description="Helical" evidence="5">
    <location>
        <begin position="231"/>
        <end position="248"/>
    </location>
</feature>
<dbReference type="KEGG" id="mif:Metin_1469"/>
<dbReference type="InterPro" id="IPR051598">
    <property type="entry name" value="TSUP/Inactive_protease-like"/>
</dbReference>
<feature type="transmembrane region" description="Helical" evidence="5">
    <location>
        <begin position="6"/>
        <end position="24"/>
    </location>
</feature>